<dbReference type="InterPro" id="IPR013783">
    <property type="entry name" value="Ig-like_fold"/>
</dbReference>
<evidence type="ECO:0000313" key="6">
    <source>
        <dbReference type="EMBL" id="KAK9786184.1"/>
    </source>
</evidence>
<dbReference type="EMBL" id="JALJOQ010000278">
    <property type="protein sequence ID" value="KAK9786184.1"/>
    <property type="molecule type" value="Genomic_DNA"/>
</dbReference>
<feature type="domain" description="Glycosyl hydrolases family 2 sugar binding" evidence="5">
    <location>
        <begin position="2"/>
        <end position="110"/>
    </location>
</feature>
<dbReference type="Pfam" id="PF02836">
    <property type="entry name" value="Glyco_hydro_2_C"/>
    <property type="match status" value="1"/>
</dbReference>
<dbReference type="Gene3D" id="2.60.120.260">
    <property type="entry name" value="Galactose-binding domain-like"/>
    <property type="match status" value="1"/>
</dbReference>
<sequence length="521" mass="58559">MWYRREFTIPPAWASQRIYLHFGAVDWESTVYLNGRELGVHKGGYSTFSYDITEVLRTSSHGVQEVVVGVFDPTELADGVPVGKQRERIPGDQSILYHATSGIWRTVWLEPVPDQHIRRVDMIPDVDKKLLSATVHGSADAEGLECGFRVADAGKEVALVPGRVGKTFTVPIPEPKLWFPDSPHLYDVDVWIVNKKAAEASSAKDPAGAADHVKSYTAMRKTALGKDRNGSLRLMLNDVFIFQMGMLDQGFWPDGLYTAPTDAALAYDIQLTKQIGMNMLRKHVKVEPDRWYYHADRLGLMVWQDMPSMCGARADTWYLDCWSANRTIGAAAKANFEAELATMVEQHLSFPSIVMWVVFNEGWGQYETERVVHSVKRMDPSRLVNPASGWYDAPAGDVIDVHDYVQVRSPRPTWTRAAVLGEYGGLGHKIKGHLFNPKYAFAYKTFDTREQILAAYSGLIDNITTLMANPDTALSAAVYTELADTENEINGVITYDRKVFRYEPSALYRIHTRMIEAGKLL</sequence>
<evidence type="ECO:0000259" key="4">
    <source>
        <dbReference type="Pfam" id="PF02836"/>
    </source>
</evidence>
<dbReference type="AlphaFoldDB" id="A0AAW1NM14"/>
<dbReference type="InterPro" id="IPR017853">
    <property type="entry name" value="GH"/>
</dbReference>
<evidence type="ECO:0000313" key="7">
    <source>
        <dbReference type="Proteomes" id="UP001465755"/>
    </source>
</evidence>
<dbReference type="GO" id="GO:0004553">
    <property type="term" value="F:hydrolase activity, hydrolyzing O-glycosyl compounds"/>
    <property type="evidence" value="ECO:0007669"/>
    <property type="project" value="InterPro"/>
</dbReference>
<keyword evidence="7" id="KW-1185">Reference proteome</keyword>
<dbReference type="GO" id="GO:0005975">
    <property type="term" value="P:carbohydrate metabolic process"/>
    <property type="evidence" value="ECO:0007669"/>
    <property type="project" value="InterPro"/>
</dbReference>
<dbReference type="Pfam" id="PF02837">
    <property type="entry name" value="Glyco_hydro_2_N"/>
    <property type="match status" value="1"/>
</dbReference>
<evidence type="ECO:0008006" key="8">
    <source>
        <dbReference type="Google" id="ProtNLM"/>
    </source>
</evidence>
<feature type="domain" description="Glycoside hydrolase family 2 catalytic" evidence="4">
    <location>
        <begin position="264"/>
        <end position="399"/>
    </location>
</feature>
<dbReference type="InterPro" id="IPR006103">
    <property type="entry name" value="Glyco_hydro_2_cat"/>
</dbReference>
<comment type="similarity">
    <text evidence="1">Belongs to the glycosyl hydrolase 2 family.</text>
</comment>
<proteinExistence type="inferred from homology"/>
<organism evidence="6 7">
    <name type="scientific">Symbiochloris irregularis</name>
    <dbReference type="NCBI Taxonomy" id="706552"/>
    <lineage>
        <taxon>Eukaryota</taxon>
        <taxon>Viridiplantae</taxon>
        <taxon>Chlorophyta</taxon>
        <taxon>core chlorophytes</taxon>
        <taxon>Trebouxiophyceae</taxon>
        <taxon>Trebouxiales</taxon>
        <taxon>Trebouxiaceae</taxon>
        <taxon>Symbiochloris</taxon>
    </lineage>
</organism>
<comment type="caution">
    <text evidence="6">The sequence shown here is derived from an EMBL/GenBank/DDBJ whole genome shotgun (WGS) entry which is preliminary data.</text>
</comment>
<dbReference type="InterPro" id="IPR008979">
    <property type="entry name" value="Galactose-bd-like_sf"/>
</dbReference>
<dbReference type="PANTHER" id="PTHR42732:SF2">
    <property type="entry name" value="BETA-MANNOSIDASE"/>
    <property type="match status" value="1"/>
</dbReference>
<dbReference type="InterPro" id="IPR006104">
    <property type="entry name" value="Glyco_hydro_2_N"/>
</dbReference>
<dbReference type="Proteomes" id="UP001465755">
    <property type="component" value="Unassembled WGS sequence"/>
</dbReference>
<evidence type="ECO:0000256" key="2">
    <source>
        <dbReference type="ARBA" id="ARBA00022801"/>
    </source>
</evidence>
<dbReference type="Gene3D" id="2.60.40.10">
    <property type="entry name" value="Immunoglobulins"/>
    <property type="match status" value="1"/>
</dbReference>
<reference evidence="6 7" key="1">
    <citation type="journal article" date="2024" name="Nat. Commun.">
        <title>Phylogenomics reveals the evolutionary origins of lichenization in chlorophyte algae.</title>
        <authorList>
            <person name="Puginier C."/>
            <person name="Libourel C."/>
            <person name="Otte J."/>
            <person name="Skaloud P."/>
            <person name="Haon M."/>
            <person name="Grisel S."/>
            <person name="Petersen M."/>
            <person name="Berrin J.G."/>
            <person name="Delaux P.M."/>
            <person name="Dal Grande F."/>
            <person name="Keller J."/>
        </authorList>
    </citation>
    <scope>NUCLEOTIDE SEQUENCE [LARGE SCALE GENOMIC DNA]</scope>
    <source>
        <strain evidence="6 7">SAG 2036</strain>
    </source>
</reference>
<dbReference type="InterPro" id="IPR051913">
    <property type="entry name" value="GH2_Domain-Containing"/>
</dbReference>
<gene>
    <name evidence="6" type="ORF">WJX73_000020</name>
</gene>
<dbReference type="PANTHER" id="PTHR42732">
    <property type="entry name" value="BETA-GALACTOSIDASE"/>
    <property type="match status" value="1"/>
</dbReference>
<keyword evidence="3" id="KW-0326">Glycosidase</keyword>
<dbReference type="SUPFAM" id="SSF49785">
    <property type="entry name" value="Galactose-binding domain-like"/>
    <property type="match status" value="1"/>
</dbReference>
<protein>
    <recommendedName>
        <fullName evidence="8">Glycoside hydrolase family 2</fullName>
    </recommendedName>
</protein>
<dbReference type="SUPFAM" id="SSF49303">
    <property type="entry name" value="beta-Galactosidase/glucuronidase domain"/>
    <property type="match status" value="1"/>
</dbReference>
<evidence type="ECO:0000256" key="3">
    <source>
        <dbReference type="ARBA" id="ARBA00023295"/>
    </source>
</evidence>
<accession>A0AAW1NM14</accession>
<evidence type="ECO:0000259" key="5">
    <source>
        <dbReference type="Pfam" id="PF02837"/>
    </source>
</evidence>
<dbReference type="Gene3D" id="3.20.20.80">
    <property type="entry name" value="Glycosidases"/>
    <property type="match status" value="1"/>
</dbReference>
<keyword evidence="2" id="KW-0378">Hydrolase</keyword>
<dbReference type="InterPro" id="IPR036156">
    <property type="entry name" value="Beta-gal/glucu_dom_sf"/>
</dbReference>
<dbReference type="SUPFAM" id="SSF51445">
    <property type="entry name" value="(Trans)glycosidases"/>
    <property type="match status" value="1"/>
</dbReference>
<evidence type="ECO:0000256" key="1">
    <source>
        <dbReference type="ARBA" id="ARBA00007401"/>
    </source>
</evidence>
<name>A0AAW1NM14_9CHLO</name>